<evidence type="ECO:0000313" key="1">
    <source>
        <dbReference type="EMBL" id="KAF4307652.1"/>
    </source>
</evidence>
<sequence>MPYCKGLKEHFCTTQDVAILRSVDLVVQIWLGLNVCSVTPLGGMDPWNTRVQWEDGETLQSLVASQFNKLRKPTGPGLQFDAFFTAAGLKHVCRLRFRWTWNLIDHLVLSGTPGERTLSIYQHKVCLLNHIRAGQTMIDVDLLVETVRTLELLFPLGGLPTEALLEEEGISMHAVRAGGSDHCPQSTDEFAYWRSRLEVLHNLLHGPPENRHADPAWHSQLPPMGHSLDRHRRDVYLDDSVRDVGYRVRGEVVRRHRSVI</sequence>
<dbReference type="EMBL" id="WWBZ02000022">
    <property type="protein sequence ID" value="KAF4307652.1"/>
    <property type="molecule type" value="Genomic_DNA"/>
</dbReference>
<comment type="caution">
    <text evidence="1">The sequence shown here is derived from an EMBL/GenBank/DDBJ whole genome shotgun (WGS) entry which is preliminary data.</text>
</comment>
<accession>A0A8H4IUT2</accession>
<reference evidence="1" key="1">
    <citation type="submission" date="2020-04" db="EMBL/GenBank/DDBJ databases">
        <title>Genome Assembly and Annotation of Botryosphaeria dothidea sdau 11-99, a Latent Pathogen of Apple Fruit Ring Rot in China.</title>
        <authorList>
            <person name="Yu C."/>
            <person name="Diao Y."/>
            <person name="Lu Q."/>
            <person name="Zhao J."/>
            <person name="Cui S."/>
            <person name="Peng C."/>
            <person name="He B."/>
            <person name="Liu H."/>
        </authorList>
    </citation>
    <scope>NUCLEOTIDE SEQUENCE [LARGE SCALE GENOMIC DNA]</scope>
    <source>
        <strain evidence="1">Sdau11-99</strain>
    </source>
</reference>
<dbReference type="Proteomes" id="UP000572817">
    <property type="component" value="Unassembled WGS sequence"/>
</dbReference>
<evidence type="ECO:0000313" key="2">
    <source>
        <dbReference type="Proteomes" id="UP000572817"/>
    </source>
</evidence>
<dbReference type="AlphaFoldDB" id="A0A8H4IUT2"/>
<organism evidence="1 2">
    <name type="scientific">Botryosphaeria dothidea</name>
    <dbReference type="NCBI Taxonomy" id="55169"/>
    <lineage>
        <taxon>Eukaryota</taxon>
        <taxon>Fungi</taxon>
        <taxon>Dikarya</taxon>
        <taxon>Ascomycota</taxon>
        <taxon>Pezizomycotina</taxon>
        <taxon>Dothideomycetes</taxon>
        <taxon>Dothideomycetes incertae sedis</taxon>
        <taxon>Botryosphaeriales</taxon>
        <taxon>Botryosphaeriaceae</taxon>
        <taxon>Botryosphaeria</taxon>
    </lineage>
</organism>
<proteinExistence type="predicted"/>
<protein>
    <submittedName>
        <fullName evidence="1">Uncharacterized protein</fullName>
    </submittedName>
</protein>
<keyword evidence="2" id="KW-1185">Reference proteome</keyword>
<gene>
    <name evidence="1" type="ORF">GTA08_BOTSDO04231</name>
</gene>
<name>A0A8H4IUT2_9PEZI</name>
<dbReference type="OrthoDB" id="5428890at2759"/>